<protein>
    <submittedName>
        <fullName evidence="1">Uncharacterized protein</fullName>
    </submittedName>
</protein>
<proteinExistence type="predicted"/>
<evidence type="ECO:0000313" key="2">
    <source>
        <dbReference type="Proteomes" id="UP000042958"/>
    </source>
</evidence>
<organism evidence="1 2">
    <name type="scientific">Penicillium brasilianum</name>
    <dbReference type="NCBI Taxonomy" id="104259"/>
    <lineage>
        <taxon>Eukaryota</taxon>
        <taxon>Fungi</taxon>
        <taxon>Dikarya</taxon>
        <taxon>Ascomycota</taxon>
        <taxon>Pezizomycotina</taxon>
        <taxon>Eurotiomycetes</taxon>
        <taxon>Eurotiomycetidae</taxon>
        <taxon>Eurotiales</taxon>
        <taxon>Aspergillaceae</taxon>
        <taxon>Penicillium</taxon>
    </lineage>
</organism>
<gene>
    <name evidence="1" type="ORF">PMG11_00195</name>
</gene>
<evidence type="ECO:0000313" key="1">
    <source>
        <dbReference type="EMBL" id="CEJ53856.1"/>
    </source>
</evidence>
<dbReference type="Proteomes" id="UP000042958">
    <property type="component" value="Unassembled WGS sequence"/>
</dbReference>
<keyword evidence="2" id="KW-1185">Reference proteome</keyword>
<dbReference type="AlphaFoldDB" id="A0A0F7TEE4"/>
<accession>A0A0F7TEE4</accession>
<dbReference type="OrthoDB" id="5422698at2759"/>
<dbReference type="EMBL" id="CDHK01000001">
    <property type="protein sequence ID" value="CEJ53856.1"/>
    <property type="molecule type" value="Genomic_DNA"/>
</dbReference>
<reference evidence="2" key="1">
    <citation type="journal article" date="2015" name="Genome Announc.">
        <title>Draft genome sequence of the fungus Penicillium brasilianum MG11.</title>
        <authorList>
            <person name="Horn F."/>
            <person name="Linde J."/>
            <person name="Mattern D.J."/>
            <person name="Walther G."/>
            <person name="Guthke R."/>
            <person name="Brakhage A.A."/>
            <person name="Valiante V."/>
        </authorList>
    </citation>
    <scope>NUCLEOTIDE SEQUENCE [LARGE SCALE GENOMIC DNA]</scope>
    <source>
        <strain evidence="2">MG11</strain>
    </source>
</reference>
<sequence>MMPSIYDAVPKKDQIFCIELLEIAPTPILADRVFFVYLRGYLPKSKKKELALLDESLVNATLSVSCSVIYADGSHDDEKSSYSAVEDYGL</sequence>
<name>A0A0F7TEE4_PENBI</name>